<dbReference type="AlphaFoldDB" id="A0A232FEM2"/>
<organism evidence="9 10">
    <name type="scientific">Trichomalopsis sarcophagae</name>
    <dbReference type="NCBI Taxonomy" id="543379"/>
    <lineage>
        <taxon>Eukaryota</taxon>
        <taxon>Metazoa</taxon>
        <taxon>Ecdysozoa</taxon>
        <taxon>Arthropoda</taxon>
        <taxon>Hexapoda</taxon>
        <taxon>Insecta</taxon>
        <taxon>Pterygota</taxon>
        <taxon>Neoptera</taxon>
        <taxon>Endopterygota</taxon>
        <taxon>Hymenoptera</taxon>
        <taxon>Apocrita</taxon>
        <taxon>Proctotrupomorpha</taxon>
        <taxon>Chalcidoidea</taxon>
        <taxon>Pteromalidae</taxon>
        <taxon>Pteromalinae</taxon>
        <taxon>Trichomalopsis</taxon>
    </lineage>
</organism>
<feature type="transmembrane region" description="Helical" evidence="8">
    <location>
        <begin position="132"/>
        <end position="151"/>
    </location>
</feature>
<keyword evidence="7" id="KW-0813">Transport</keyword>
<evidence type="ECO:0000313" key="9">
    <source>
        <dbReference type="EMBL" id="OXU28889.1"/>
    </source>
</evidence>
<feature type="transmembrane region" description="Helical" evidence="8">
    <location>
        <begin position="355"/>
        <end position="374"/>
    </location>
</feature>
<feature type="transmembrane region" description="Helical" evidence="8">
    <location>
        <begin position="329"/>
        <end position="349"/>
    </location>
</feature>
<feature type="transmembrane region" description="Helical" evidence="8">
    <location>
        <begin position="45"/>
        <end position="65"/>
    </location>
</feature>
<dbReference type="GO" id="GO:0005542">
    <property type="term" value="F:folic acid binding"/>
    <property type="evidence" value="ECO:0007669"/>
    <property type="project" value="UniProtKB-KW"/>
</dbReference>
<gene>
    <name evidence="9" type="ORF">TSAR_009578</name>
</gene>
<feature type="transmembrane region" description="Helical" evidence="8">
    <location>
        <begin position="428"/>
        <end position="447"/>
    </location>
</feature>
<dbReference type="STRING" id="543379.A0A232FEM2"/>
<feature type="transmembrane region" description="Helical" evidence="8">
    <location>
        <begin position="102"/>
        <end position="120"/>
    </location>
</feature>
<evidence type="ECO:0000313" key="10">
    <source>
        <dbReference type="Proteomes" id="UP000215335"/>
    </source>
</evidence>
<dbReference type="Proteomes" id="UP000215335">
    <property type="component" value="Unassembled WGS sequence"/>
</dbReference>
<dbReference type="OrthoDB" id="18814at2759"/>
<comment type="similarity">
    <text evidence="1 7">Belongs to the reduced folate carrier (RFC) transporter (TC 2.A.48) family.</text>
</comment>
<proteinExistence type="inferred from homology"/>
<dbReference type="PIRSF" id="PIRSF028739">
    <property type="entry name" value="Folate_carrier"/>
    <property type="match status" value="1"/>
</dbReference>
<accession>A0A232FEM2</accession>
<evidence type="ECO:0000256" key="3">
    <source>
        <dbReference type="ARBA" id="ARBA00022954"/>
    </source>
</evidence>
<keyword evidence="3" id="KW-0290">Folate-binding</keyword>
<dbReference type="InterPro" id="IPR002666">
    <property type="entry name" value="Folate_carrier"/>
</dbReference>
<dbReference type="PANTHER" id="PTHR10686:SF18">
    <property type="entry name" value="IP11787P-RELATED"/>
    <property type="match status" value="1"/>
</dbReference>
<keyword evidence="10" id="KW-1185">Reference proteome</keyword>
<reference evidence="9 10" key="1">
    <citation type="journal article" date="2017" name="Curr. Biol.">
        <title>The Evolution of Venom by Co-option of Single-Copy Genes.</title>
        <authorList>
            <person name="Martinson E.O."/>
            <person name="Mrinalini"/>
            <person name="Kelkar Y.D."/>
            <person name="Chang C.H."/>
            <person name="Werren J.H."/>
        </authorList>
    </citation>
    <scope>NUCLEOTIDE SEQUENCE [LARGE SCALE GENOMIC DNA]</scope>
    <source>
        <strain evidence="9 10">Alberta</strain>
        <tissue evidence="9">Whole body</tissue>
    </source>
</reference>
<evidence type="ECO:0000256" key="4">
    <source>
        <dbReference type="ARBA" id="ARBA00022989"/>
    </source>
</evidence>
<evidence type="ECO:0000256" key="2">
    <source>
        <dbReference type="ARBA" id="ARBA00022692"/>
    </source>
</evidence>
<keyword evidence="6" id="KW-0325">Glycoprotein</keyword>
<dbReference type="NCBIfam" id="TIGR00806">
    <property type="entry name" value="rfc"/>
    <property type="match status" value="1"/>
</dbReference>
<dbReference type="SUPFAM" id="SSF103473">
    <property type="entry name" value="MFS general substrate transporter"/>
    <property type="match status" value="1"/>
</dbReference>
<keyword evidence="4 8" id="KW-1133">Transmembrane helix</keyword>
<dbReference type="InterPro" id="IPR036259">
    <property type="entry name" value="MFS_trans_sf"/>
</dbReference>
<feature type="transmembrane region" description="Helical" evidence="8">
    <location>
        <begin position="163"/>
        <end position="184"/>
    </location>
</feature>
<comment type="caution">
    <text evidence="9">The sequence shown here is derived from an EMBL/GenBank/DDBJ whole genome shotgun (WGS) entry which is preliminary data.</text>
</comment>
<feature type="transmembrane region" description="Helical" evidence="8">
    <location>
        <begin position="257"/>
        <end position="277"/>
    </location>
</feature>
<dbReference type="GO" id="GO:0005886">
    <property type="term" value="C:plasma membrane"/>
    <property type="evidence" value="ECO:0007669"/>
    <property type="project" value="UniProtKB-UniRule"/>
</dbReference>
<evidence type="ECO:0000256" key="1">
    <source>
        <dbReference type="ARBA" id="ARBA00005773"/>
    </source>
</evidence>
<keyword evidence="2 8" id="KW-0812">Transmembrane</keyword>
<sequence length="474" mass="53988">MKWSTISLILCIFGFLKEFRPNEPFVTNYLRGPWKNFTEAEVNQEIYPVGTYSYFSALIIVFLVTDFIRYKPAIILCGLSGAATFLTIRFGTTIAHMQIVEFLYGLLLSTEVAYYTYIYAKVDKQHYQKVTSHTRGAFLLGRFSAGLVAQLTTSFKVLDYEQLNYLTIASLGTAAIWACFLPPVKQSIYFNRLEPITTDISTSLESQGSNNTLSTSSRKLSNAGTIGFFVKVRHAYYLLWEDFKKAYTNKHVVKWSLWWAFATCGYLQVISYIQLLWEDASKSERKDGSDEYSYTIYNGAVEAAYTIISAIVVFFVGNLHFNWPLVGEAILSIFSIFEGFLLLLSYISYNIWVLYVAYMAFGVIYHSIITIASFEVAKHLSEDSYGLIFGVNTFLALLLQSLLTFIVIDKNSLNLDIRNQYLVYGGYFVVLGIVFMIMNAFTLIYYCKNGKPLKIWLKNGDSNSESQDKVNDSD</sequence>
<name>A0A232FEM2_9HYME</name>
<dbReference type="GO" id="GO:0090482">
    <property type="term" value="F:vitamin transmembrane transporter activity"/>
    <property type="evidence" value="ECO:0007669"/>
    <property type="project" value="InterPro"/>
</dbReference>
<feature type="transmembrane region" description="Helical" evidence="8">
    <location>
        <begin position="72"/>
        <end position="90"/>
    </location>
</feature>
<evidence type="ECO:0000256" key="8">
    <source>
        <dbReference type="SAM" id="Phobius"/>
    </source>
</evidence>
<dbReference type="PANTHER" id="PTHR10686">
    <property type="entry name" value="FOLATE TRANSPORTER"/>
    <property type="match status" value="1"/>
</dbReference>
<keyword evidence="5 7" id="KW-0472">Membrane</keyword>
<dbReference type="EMBL" id="NNAY01000362">
    <property type="protein sequence ID" value="OXU28889.1"/>
    <property type="molecule type" value="Genomic_DNA"/>
</dbReference>
<dbReference type="Gene3D" id="1.20.1250.20">
    <property type="entry name" value="MFS general substrate transporter like domains"/>
    <property type="match status" value="1"/>
</dbReference>
<protein>
    <submittedName>
        <fullName evidence="9">Uncharacterized protein</fullName>
    </submittedName>
</protein>
<evidence type="ECO:0000256" key="5">
    <source>
        <dbReference type="ARBA" id="ARBA00023136"/>
    </source>
</evidence>
<dbReference type="FunFam" id="1.20.1250.20:FF:000298">
    <property type="entry name" value="Thiamine transporter"/>
    <property type="match status" value="1"/>
</dbReference>
<evidence type="ECO:0000256" key="6">
    <source>
        <dbReference type="ARBA" id="ARBA00023180"/>
    </source>
</evidence>
<evidence type="ECO:0000256" key="7">
    <source>
        <dbReference type="PIRNR" id="PIRNR028739"/>
    </source>
</evidence>
<dbReference type="Pfam" id="PF01770">
    <property type="entry name" value="Folate_carrier"/>
    <property type="match status" value="1"/>
</dbReference>
<comment type="subcellular location">
    <subcellularLocation>
        <location evidence="7">Membrane</location>
        <topology evidence="7">Multi-pass membrane protein</topology>
    </subcellularLocation>
</comment>
<feature type="transmembrane region" description="Helical" evidence="8">
    <location>
        <begin position="297"/>
        <end position="317"/>
    </location>
</feature>
<feature type="transmembrane region" description="Helical" evidence="8">
    <location>
        <begin position="386"/>
        <end position="408"/>
    </location>
</feature>